<organism evidence="1 2">
    <name type="scientific">Coemansia helicoidea</name>
    <dbReference type="NCBI Taxonomy" id="1286919"/>
    <lineage>
        <taxon>Eukaryota</taxon>
        <taxon>Fungi</taxon>
        <taxon>Fungi incertae sedis</taxon>
        <taxon>Zoopagomycota</taxon>
        <taxon>Kickxellomycotina</taxon>
        <taxon>Kickxellomycetes</taxon>
        <taxon>Kickxellales</taxon>
        <taxon>Kickxellaceae</taxon>
        <taxon>Coemansia</taxon>
    </lineage>
</organism>
<evidence type="ECO:0000313" key="1">
    <source>
        <dbReference type="EMBL" id="KAJ2791678.1"/>
    </source>
</evidence>
<proteinExistence type="predicted"/>
<evidence type="ECO:0000313" key="2">
    <source>
        <dbReference type="Proteomes" id="UP001140087"/>
    </source>
</evidence>
<accession>A0ACC1KM26</accession>
<name>A0ACC1KM26_9FUNG</name>
<keyword evidence="2" id="KW-1185">Reference proteome</keyword>
<gene>
    <name evidence="1" type="ORF">H4R21_006281</name>
</gene>
<protein>
    <submittedName>
        <fullName evidence="1">Uncharacterized protein</fullName>
    </submittedName>
</protein>
<dbReference type="EMBL" id="JANBUN010003261">
    <property type="protein sequence ID" value="KAJ2791678.1"/>
    <property type="molecule type" value="Genomic_DNA"/>
</dbReference>
<sequence length="255" mass="25608">MLSANHTLAAAPPGAARSGHYAAGQYAHDTHLGAAAADGAAAAAAAAFALAASTAVTASASSAMAALAAAVTVAGANAPAQWTGPGRAGLPQAHTIGGRDNGGSPLVAPRPVPAQQLGPPAWMLDPLPLDVLFRLAGPAHPRTIINDVFFTPEQRHESPKLTPVSRLDDARGRPLAAPSTGLEAMDPSADLALFADLHADGRSVWGEIEAVAPVARQPSPAATVTCDCDHSQHQLLARPDAKALPLAAHVGPAKT</sequence>
<reference evidence="1" key="1">
    <citation type="submission" date="2022-07" db="EMBL/GenBank/DDBJ databases">
        <title>Phylogenomic reconstructions and comparative analyses of Kickxellomycotina fungi.</title>
        <authorList>
            <person name="Reynolds N.K."/>
            <person name="Stajich J.E."/>
            <person name="Barry K."/>
            <person name="Grigoriev I.V."/>
            <person name="Crous P."/>
            <person name="Smith M.E."/>
        </authorList>
    </citation>
    <scope>NUCLEOTIDE SEQUENCE</scope>
    <source>
        <strain evidence="1">BCRC 34780</strain>
    </source>
</reference>
<comment type="caution">
    <text evidence="1">The sequence shown here is derived from an EMBL/GenBank/DDBJ whole genome shotgun (WGS) entry which is preliminary data.</text>
</comment>
<feature type="non-terminal residue" evidence="1">
    <location>
        <position position="255"/>
    </location>
</feature>
<dbReference type="Proteomes" id="UP001140087">
    <property type="component" value="Unassembled WGS sequence"/>
</dbReference>